<reference evidence="3 4" key="1">
    <citation type="submission" date="2019-02" db="EMBL/GenBank/DDBJ databases">
        <title>Deep-cultivation of Planctomycetes and their phenomic and genomic characterization uncovers novel biology.</title>
        <authorList>
            <person name="Wiegand S."/>
            <person name="Jogler M."/>
            <person name="Boedeker C."/>
            <person name="Pinto D."/>
            <person name="Vollmers J."/>
            <person name="Rivas-Marin E."/>
            <person name="Kohn T."/>
            <person name="Peeters S.H."/>
            <person name="Heuer A."/>
            <person name="Rast P."/>
            <person name="Oberbeckmann S."/>
            <person name="Bunk B."/>
            <person name="Jeske O."/>
            <person name="Meyerdierks A."/>
            <person name="Storesund J.E."/>
            <person name="Kallscheuer N."/>
            <person name="Luecker S."/>
            <person name="Lage O.M."/>
            <person name="Pohl T."/>
            <person name="Merkel B.J."/>
            <person name="Hornburger P."/>
            <person name="Mueller R.-W."/>
            <person name="Bruemmer F."/>
            <person name="Labrenz M."/>
            <person name="Spormann A.M."/>
            <person name="Op den Camp H."/>
            <person name="Overmann J."/>
            <person name="Amann R."/>
            <person name="Jetten M.S.M."/>
            <person name="Mascher T."/>
            <person name="Medema M.H."/>
            <person name="Devos D.P."/>
            <person name="Kaster A.-K."/>
            <person name="Ovreas L."/>
            <person name="Rohde M."/>
            <person name="Galperin M.Y."/>
            <person name="Jogler C."/>
        </authorList>
    </citation>
    <scope>NUCLEOTIDE SEQUENCE [LARGE SCALE GENOMIC DNA]</scope>
    <source>
        <strain evidence="3 4">Pla133</strain>
    </source>
</reference>
<dbReference type="InterPro" id="IPR002541">
    <property type="entry name" value="Cyt_c_assembly"/>
</dbReference>
<keyword evidence="1" id="KW-1133">Transmembrane helix</keyword>
<feature type="transmembrane region" description="Helical" evidence="1">
    <location>
        <begin position="244"/>
        <end position="264"/>
    </location>
</feature>
<feature type="transmembrane region" description="Helical" evidence="1">
    <location>
        <begin position="215"/>
        <end position="232"/>
    </location>
</feature>
<keyword evidence="4" id="KW-1185">Reference proteome</keyword>
<feature type="transmembrane region" description="Helical" evidence="1">
    <location>
        <begin position="6"/>
        <end position="25"/>
    </location>
</feature>
<dbReference type="RefSeq" id="WP_145070523.1">
    <property type="nucleotide sequence ID" value="NZ_CP036287.1"/>
</dbReference>
<keyword evidence="1" id="KW-0812">Transmembrane</keyword>
<dbReference type="Pfam" id="PF01578">
    <property type="entry name" value="Cytochrom_C_asm"/>
    <property type="match status" value="1"/>
</dbReference>
<protein>
    <submittedName>
        <fullName evidence="3">Cytochrome C assembly protein</fullName>
    </submittedName>
</protein>
<dbReference type="GO" id="GO:0017004">
    <property type="term" value="P:cytochrome complex assembly"/>
    <property type="evidence" value="ECO:0007669"/>
    <property type="project" value="InterPro"/>
</dbReference>
<evidence type="ECO:0000259" key="2">
    <source>
        <dbReference type="Pfam" id="PF01578"/>
    </source>
</evidence>
<dbReference type="AlphaFoldDB" id="A0A518BSV1"/>
<organism evidence="3 4">
    <name type="scientific">Engelhardtia mirabilis</name>
    <dbReference type="NCBI Taxonomy" id="2528011"/>
    <lineage>
        <taxon>Bacteria</taxon>
        <taxon>Pseudomonadati</taxon>
        <taxon>Planctomycetota</taxon>
        <taxon>Planctomycetia</taxon>
        <taxon>Planctomycetia incertae sedis</taxon>
        <taxon>Engelhardtia</taxon>
    </lineage>
</organism>
<proteinExistence type="predicted"/>
<dbReference type="KEGG" id="pbap:Pla133_51730"/>
<feature type="transmembrane region" description="Helical" evidence="1">
    <location>
        <begin position="37"/>
        <end position="58"/>
    </location>
</feature>
<gene>
    <name evidence="3" type="ORF">Pla133_51730</name>
</gene>
<evidence type="ECO:0000313" key="3">
    <source>
        <dbReference type="EMBL" id="QDU70050.1"/>
    </source>
</evidence>
<keyword evidence="1" id="KW-0472">Membrane</keyword>
<feature type="transmembrane region" description="Helical" evidence="1">
    <location>
        <begin position="183"/>
        <end position="203"/>
    </location>
</feature>
<feature type="domain" description="Cytochrome c assembly protein" evidence="2">
    <location>
        <begin position="72"/>
        <end position="267"/>
    </location>
</feature>
<dbReference type="GO" id="GO:0020037">
    <property type="term" value="F:heme binding"/>
    <property type="evidence" value="ECO:0007669"/>
    <property type="project" value="InterPro"/>
</dbReference>
<feature type="transmembrane region" description="Helical" evidence="1">
    <location>
        <begin position="95"/>
        <end position="115"/>
    </location>
</feature>
<accession>A0A518BSV1</accession>
<feature type="transmembrane region" description="Helical" evidence="1">
    <location>
        <begin position="127"/>
        <end position="154"/>
    </location>
</feature>
<name>A0A518BSV1_9BACT</name>
<evidence type="ECO:0000256" key="1">
    <source>
        <dbReference type="SAM" id="Phobius"/>
    </source>
</evidence>
<dbReference type="Proteomes" id="UP000316921">
    <property type="component" value="Chromosome"/>
</dbReference>
<feature type="transmembrane region" description="Helical" evidence="1">
    <location>
        <begin position="64"/>
        <end position="83"/>
    </location>
</feature>
<dbReference type="EMBL" id="CP036287">
    <property type="protein sequence ID" value="QDU70050.1"/>
    <property type="molecule type" value="Genomic_DNA"/>
</dbReference>
<sequence length="273" mass="29176">MIQALSTLLPVAYLTATFLYLLDFLVERQAVLWRVRLVALVGVLGLHVGLIAARAVAAGGFPHLGGWSALSALALCLVTLHLWTTARAVHPGTSLIVFGVATLLQLVSSALSPVVTALADDRPLPFYLFHVGSILVASAALVLSGLYGLLYLALFRQMRRRRFGPLFSGLPSLDQIIHVTRRAALAAFVLLAIGVNAGIWWAHRAQVEGFSYADPLVLALLVLTLHFGLVAFSGRIPGLTARRASVAAAAGFMLLLISLVAVQLSRASFHWTS</sequence>
<evidence type="ECO:0000313" key="4">
    <source>
        <dbReference type="Proteomes" id="UP000316921"/>
    </source>
</evidence>